<dbReference type="Gene3D" id="2.40.50.230">
    <property type="entry name" value="Gp5 N-terminal domain"/>
    <property type="match status" value="1"/>
</dbReference>
<comment type="caution">
    <text evidence="3">The sequence shown here is derived from an EMBL/GenBank/DDBJ whole genome shotgun (WGS) entry which is preliminary data.</text>
</comment>
<protein>
    <submittedName>
        <fullName evidence="3">Uncharacterized protein involved in type VI secretion and phage assembly</fullName>
    </submittedName>
</protein>
<organism evidence="3 4">
    <name type="scientific">Pedobacter duraquae</name>
    <dbReference type="NCBI Taxonomy" id="425511"/>
    <lineage>
        <taxon>Bacteria</taxon>
        <taxon>Pseudomonadati</taxon>
        <taxon>Bacteroidota</taxon>
        <taxon>Sphingobacteriia</taxon>
        <taxon>Sphingobacteriales</taxon>
        <taxon>Sphingobacteriaceae</taxon>
        <taxon>Pedobacter</taxon>
    </lineage>
</organism>
<dbReference type="Gene3D" id="3.55.50.10">
    <property type="entry name" value="Baseplate protein-like domains"/>
    <property type="match status" value="1"/>
</dbReference>
<dbReference type="EMBL" id="SNWM01000004">
    <property type="protein sequence ID" value="TDO20930.1"/>
    <property type="molecule type" value="Genomic_DNA"/>
</dbReference>
<dbReference type="Pfam" id="PF05954">
    <property type="entry name" value="Phage_GPD"/>
    <property type="match status" value="1"/>
</dbReference>
<dbReference type="Gene3D" id="2.30.110.50">
    <property type="match status" value="1"/>
</dbReference>
<keyword evidence="4" id="KW-1185">Reference proteome</keyword>
<evidence type="ECO:0000256" key="1">
    <source>
        <dbReference type="SAM" id="MobiDB-lite"/>
    </source>
</evidence>
<feature type="region of interest" description="Disordered" evidence="1">
    <location>
        <begin position="450"/>
        <end position="470"/>
    </location>
</feature>
<evidence type="ECO:0000313" key="3">
    <source>
        <dbReference type="EMBL" id="TDO20930.1"/>
    </source>
</evidence>
<evidence type="ECO:0000313" key="4">
    <source>
        <dbReference type="Proteomes" id="UP000295499"/>
    </source>
</evidence>
<sequence length="606" mass="66087">MEYKLNVNIDIEGTPVTTFSSFSLKQRFNEHHSFELRFNQDQIELPGALSLNMSKDFIGKNLNIEFGKVPGSENRFSGIVTNVEISQEHGFMGDIIISGFSPTILIDRGPDLGSYLAKDLKEIVNQATKEVPANDLSMEVNPNRKTPIDYLIQYRESDFEFINRLSAQYHEWFFYNGTQLVFGKPDELKEVKLMYGRDLSNVKYGMKIAPLKYKKFAYNPKEDELLSADAQGSSSGSSDRMHAIDASNTVFSKSYNQPLTTRADNKSEIDSFVKYEQEAIMADLVQITGVGDNPELSLGCIADISMSVREANDFNVEDFGRFLVTEVSHHIDGVGHYKHTFQAITADSERVPVKPRYQPRPDMQLADVIDNADPKGQGRIKVKFKWECGCNDVTEWLRVVTPDAGSSDKVSKNRGFVFIPEIGDQVLVAFEEGNIARPLVMGSVFHGKNGSGGSASNNSKSLTSKSGHTVQLDDAGGMTIRDKDENVIILDGEGNISMNSKISITLTCGEGAASAITMDKDGNIMLKAKNITALGSELVSMASGAGDGDAFSGSGFSVDPQDISIGAKAKLSLDGATTLEAMSSAGTVTVQGTADTFVSGKIVHIN</sequence>
<accession>A0A4R6IF31</accession>
<dbReference type="Proteomes" id="UP000295499">
    <property type="component" value="Unassembled WGS sequence"/>
</dbReference>
<reference evidence="3 4" key="1">
    <citation type="submission" date="2019-03" db="EMBL/GenBank/DDBJ databases">
        <title>Genomic Encyclopedia of Archaeal and Bacterial Type Strains, Phase II (KMG-II): from individual species to whole genera.</title>
        <authorList>
            <person name="Goeker M."/>
        </authorList>
    </citation>
    <scope>NUCLEOTIDE SEQUENCE [LARGE SCALE GENOMIC DNA]</scope>
    <source>
        <strain evidence="3 4">DSM 19034</strain>
    </source>
</reference>
<feature type="domain" description="Gp5/Type VI secretion system Vgr protein OB-fold" evidence="2">
    <location>
        <begin position="366"/>
        <end position="445"/>
    </location>
</feature>
<dbReference type="InterPro" id="IPR037026">
    <property type="entry name" value="Vgr_OB-fold_dom_sf"/>
</dbReference>
<dbReference type="Pfam" id="PF04717">
    <property type="entry name" value="Phage_base_V"/>
    <property type="match status" value="1"/>
</dbReference>
<dbReference type="SUPFAM" id="SSF69279">
    <property type="entry name" value="Phage tail proteins"/>
    <property type="match status" value="1"/>
</dbReference>
<dbReference type="OrthoDB" id="727155at2"/>
<evidence type="ECO:0000259" key="2">
    <source>
        <dbReference type="Pfam" id="PF04717"/>
    </source>
</evidence>
<name>A0A4R6IF31_9SPHI</name>
<gene>
    <name evidence="3" type="ORF">CLV32_3566</name>
</gene>
<dbReference type="InterPro" id="IPR006531">
    <property type="entry name" value="Gp5/Vgr_OB"/>
</dbReference>
<dbReference type="RefSeq" id="WP_133557830.1">
    <property type="nucleotide sequence ID" value="NZ_SNWM01000004.1"/>
</dbReference>
<dbReference type="AlphaFoldDB" id="A0A4R6IF31"/>
<proteinExistence type="predicted"/>
<dbReference type="SUPFAM" id="SSF69255">
    <property type="entry name" value="gp5 N-terminal domain-like"/>
    <property type="match status" value="1"/>
</dbReference>